<evidence type="ECO:0000313" key="3">
    <source>
        <dbReference type="Proteomes" id="UP001185779"/>
    </source>
</evidence>
<sequence>MQFDGLHAVADYAALYTSLRQSAFVDFLRERLGAFDVRCDEDNRVVVFTSDDAGSGSDGEVTVVRCRASLVAVVEPSAIVWGWAHPLGDETGLASRLREAGARLGIDDFTSPRVTLPPGPSRDRADDPADRVIDVIAAAAVGSTGMSPYCTVRLDGDDRGVFLLDDLTLPEPTFADFATGLPRIMGSLAVNDHRVAIHGMAARRGWHISWRTGTDGGRSPICDVTDGRSMARVNFDRRGRPIDYRCELADRN</sequence>
<dbReference type="RefSeq" id="WP_024500178.1">
    <property type="nucleotide sequence ID" value="NZ_CP091855.1"/>
</dbReference>
<protein>
    <submittedName>
        <fullName evidence="2">Uncharacterized protein</fullName>
    </submittedName>
</protein>
<dbReference type="EMBL" id="JAWLKH010000008">
    <property type="protein sequence ID" value="MDV6312296.1"/>
    <property type="molecule type" value="Genomic_DNA"/>
</dbReference>
<name>A0AAE4R7K1_9ACTN</name>
<dbReference type="GeneID" id="77171115"/>
<reference evidence="2 3" key="1">
    <citation type="submission" date="2023-10" db="EMBL/GenBank/DDBJ databases">
        <title>Development of a sustainable strategy for remediation of hydrocarbon-contaminated territories based on the waste exchange concept.</title>
        <authorList>
            <person name="Krivoruchko A."/>
        </authorList>
    </citation>
    <scope>NUCLEOTIDE SEQUENCE</scope>
    <source>
        <strain evidence="1 3">IEGM 1266</strain>
        <strain evidence="2">IEGM 1279</strain>
    </source>
</reference>
<dbReference type="Proteomes" id="UP001185922">
    <property type="component" value="Unassembled WGS sequence"/>
</dbReference>
<proteinExistence type="predicted"/>
<keyword evidence="3" id="KW-1185">Reference proteome</keyword>
<dbReference type="InterPro" id="IPR049249">
    <property type="entry name" value="DUF6882"/>
</dbReference>
<dbReference type="EMBL" id="JAWLKI010000020">
    <property type="protein sequence ID" value="MDV6308968.1"/>
    <property type="molecule type" value="Genomic_DNA"/>
</dbReference>
<dbReference type="AlphaFoldDB" id="A0AAE4R7K1"/>
<evidence type="ECO:0000313" key="4">
    <source>
        <dbReference type="Proteomes" id="UP001185922"/>
    </source>
</evidence>
<gene>
    <name evidence="1" type="ORF">R3P94_16935</name>
    <name evidence="2" type="ORF">R3Q15_10440</name>
</gene>
<evidence type="ECO:0000313" key="2">
    <source>
        <dbReference type="EMBL" id="MDV6312296.1"/>
    </source>
</evidence>
<evidence type="ECO:0000313" key="1">
    <source>
        <dbReference type="EMBL" id="MDV6308968.1"/>
    </source>
</evidence>
<accession>A0AAE4R7K1</accession>
<dbReference type="Pfam" id="PF21813">
    <property type="entry name" value="DUF6882"/>
    <property type="match status" value="1"/>
</dbReference>
<organism evidence="2 4">
    <name type="scientific">Gordonia amicalis</name>
    <dbReference type="NCBI Taxonomy" id="89053"/>
    <lineage>
        <taxon>Bacteria</taxon>
        <taxon>Bacillati</taxon>
        <taxon>Actinomycetota</taxon>
        <taxon>Actinomycetes</taxon>
        <taxon>Mycobacteriales</taxon>
        <taxon>Gordoniaceae</taxon>
        <taxon>Gordonia</taxon>
    </lineage>
</organism>
<dbReference type="Proteomes" id="UP001185779">
    <property type="component" value="Unassembled WGS sequence"/>
</dbReference>
<comment type="caution">
    <text evidence="2">The sequence shown here is derived from an EMBL/GenBank/DDBJ whole genome shotgun (WGS) entry which is preliminary data.</text>
</comment>